<evidence type="ECO:0000313" key="2">
    <source>
        <dbReference type="EMBL" id="KAE9537909.1"/>
    </source>
</evidence>
<evidence type="ECO:0000256" key="1">
    <source>
        <dbReference type="SAM" id="MobiDB-lite"/>
    </source>
</evidence>
<dbReference type="Proteomes" id="UP000475862">
    <property type="component" value="Unassembled WGS sequence"/>
</dbReference>
<dbReference type="AlphaFoldDB" id="A0A6G0TTF9"/>
<keyword evidence="3" id="KW-1185">Reference proteome</keyword>
<accession>A0A6G0TTF9</accession>
<protein>
    <submittedName>
        <fullName evidence="2">Uncharacterized protein</fullName>
    </submittedName>
</protein>
<comment type="caution">
    <text evidence="2">The sequence shown here is derived from an EMBL/GenBank/DDBJ whole genome shotgun (WGS) entry which is preliminary data.</text>
</comment>
<gene>
    <name evidence="2" type="ORF">AGLY_005881</name>
</gene>
<name>A0A6G0TTF9_APHGL</name>
<proteinExistence type="predicted"/>
<feature type="compositionally biased region" description="Polar residues" evidence="1">
    <location>
        <begin position="1"/>
        <end position="11"/>
    </location>
</feature>
<reference evidence="2 3" key="1">
    <citation type="submission" date="2019-08" db="EMBL/GenBank/DDBJ databases">
        <title>The genome of the soybean aphid Biotype 1, its phylome, world population structure and adaptation to the North American continent.</title>
        <authorList>
            <person name="Giordano R."/>
            <person name="Donthu R.K."/>
            <person name="Hernandez A.G."/>
            <person name="Wright C.L."/>
            <person name="Zimin A.V."/>
        </authorList>
    </citation>
    <scope>NUCLEOTIDE SEQUENCE [LARGE SCALE GENOMIC DNA]</scope>
    <source>
        <tissue evidence="2">Whole aphids</tissue>
    </source>
</reference>
<organism evidence="2 3">
    <name type="scientific">Aphis glycines</name>
    <name type="common">Soybean aphid</name>
    <dbReference type="NCBI Taxonomy" id="307491"/>
    <lineage>
        <taxon>Eukaryota</taxon>
        <taxon>Metazoa</taxon>
        <taxon>Ecdysozoa</taxon>
        <taxon>Arthropoda</taxon>
        <taxon>Hexapoda</taxon>
        <taxon>Insecta</taxon>
        <taxon>Pterygota</taxon>
        <taxon>Neoptera</taxon>
        <taxon>Paraneoptera</taxon>
        <taxon>Hemiptera</taxon>
        <taxon>Sternorrhyncha</taxon>
        <taxon>Aphidomorpha</taxon>
        <taxon>Aphidoidea</taxon>
        <taxon>Aphididae</taxon>
        <taxon>Aphidini</taxon>
        <taxon>Aphis</taxon>
        <taxon>Aphis</taxon>
    </lineage>
</organism>
<dbReference type="EMBL" id="VYZN01000017">
    <property type="protein sequence ID" value="KAE9537909.1"/>
    <property type="molecule type" value="Genomic_DNA"/>
</dbReference>
<evidence type="ECO:0000313" key="3">
    <source>
        <dbReference type="Proteomes" id="UP000475862"/>
    </source>
</evidence>
<sequence>MPEIQNDSSATKIKRLPKYAKDQTSNGQQLSGTKRPILIIAVDEKRGQRLGLGRGATPCNPVATGLREHVYKNTDNTVNSLMITQISIWLCILSPYFTVRVEVKIHSNIQKITVELLSKKMIQSHVLSPSYKIYYVNVSLGHHKEYSCQLLLLYCPDIQFVIQEFLTHNYKDGNPRLFLWPTCIMQLIFIPNRSSRFKNSLSLFYGVRQLLVFAWLLLSKTTTFDL</sequence>
<feature type="region of interest" description="Disordered" evidence="1">
    <location>
        <begin position="1"/>
        <end position="30"/>
    </location>
</feature>